<evidence type="ECO:0000259" key="3">
    <source>
        <dbReference type="Pfam" id="PF02431"/>
    </source>
</evidence>
<dbReference type="PANTHER" id="PTHR47698">
    <property type="entry name" value="FATTY-ACID-BINDING PROTEIN 3, CHLOROPLASTIC"/>
    <property type="match status" value="1"/>
</dbReference>
<protein>
    <recommendedName>
        <fullName evidence="2">Chalcone-flavonone isomerase family protein</fullName>
    </recommendedName>
</protein>
<dbReference type="InterPro" id="IPR036298">
    <property type="entry name" value="Chalcone_isomerase_sf"/>
</dbReference>
<comment type="similarity">
    <text evidence="1 2">Belongs to the chalcone isomerase family.</text>
</comment>
<feature type="domain" description="Chalcone isomerase" evidence="3">
    <location>
        <begin position="85"/>
        <end position="285"/>
    </location>
</feature>
<reference evidence="4" key="1">
    <citation type="submission" date="2020-06" db="EMBL/GenBank/DDBJ databases">
        <title>WGS assembly of Ceratodon purpureus strain R40.</title>
        <authorList>
            <person name="Carey S.B."/>
            <person name="Jenkins J."/>
            <person name="Shu S."/>
            <person name="Lovell J.T."/>
            <person name="Sreedasyam A."/>
            <person name="Maumus F."/>
            <person name="Tiley G.P."/>
            <person name="Fernandez-Pozo N."/>
            <person name="Barry K."/>
            <person name="Chen C."/>
            <person name="Wang M."/>
            <person name="Lipzen A."/>
            <person name="Daum C."/>
            <person name="Saski C.A."/>
            <person name="Payton A.C."/>
            <person name="Mcbreen J.C."/>
            <person name="Conrad R.E."/>
            <person name="Kollar L.M."/>
            <person name="Olsson S."/>
            <person name="Huttunen S."/>
            <person name="Landis J.B."/>
            <person name="Wickett N.J."/>
            <person name="Johnson M.G."/>
            <person name="Rensing S.A."/>
            <person name="Grimwood J."/>
            <person name="Schmutz J."/>
            <person name="Mcdaniel S.F."/>
        </authorList>
    </citation>
    <scope>NUCLEOTIDE SEQUENCE</scope>
    <source>
        <strain evidence="4">R40</strain>
    </source>
</reference>
<organism evidence="4 5">
    <name type="scientific">Ceratodon purpureus</name>
    <name type="common">Fire moss</name>
    <name type="synonym">Dicranum purpureum</name>
    <dbReference type="NCBI Taxonomy" id="3225"/>
    <lineage>
        <taxon>Eukaryota</taxon>
        <taxon>Viridiplantae</taxon>
        <taxon>Streptophyta</taxon>
        <taxon>Embryophyta</taxon>
        <taxon>Bryophyta</taxon>
        <taxon>Bryophytina</taxon>
        <taxon>Bryopsida</taxon>
        <taxon>Dicranidae</taxon>
        <taxon>Pseudoditrichales</taxon>
        <taxon>Ditrichaceae</taxon>
        <taxon>Ceratodon</taxon>
    </lineage>
</organism>
<dbReference type="AlphaFoldDB" id="A0A8T0JD74"/>
<accession>A0A8T0JD74</accession>
<sequence>MASLSCRAAVAQSISVSVPGSRVSSANARRGCGGVSLLSSFVSRLELGGSVKLVSCVRSKACVLKTAGVRAAVGADNVVTEPATSIKFSSSLTVPDSSTALSLLGVGVRLKQIAFLKVQVYALGIYAEVSNMAASLASFKGTPPDILVKNDALFKKLAEAPVEKAIQIKLVRDVDGATFWGALDEALVPRLKASDGAGAEGDAALAALGNVFKDRSLKKGFVITLTWVQPSTLKIAVAENESASLKTESSIESKSLLFALYDVFLGLDAVSPSAKASVAEGITKLL</sequence>
<gene>
    <name evidence="4" type="ORF">KC19_1G328200</name>
</gene>
<dbReference type="InterPro" id="IPR016089">
    <property type="entry name" value="Chalcone_isomerase_bundle_sf"/>
</dbReference>
<dbReference type="GO" id="GO:0016872">
    <property type="term" value="F:intramolecular lyase activity"/>
    <property type="evidence" value="ECO:0007669"/>
    <property type="project" value="InterPro"/>
</dbReference>
<dbReference type="InterPro" id="IPR016088">
    <property type="entry name" value="Chalcone_isomerase_3-sand"/>
</dbReference>
<dbReference type="InterPro" id="IPR016087">
    <property type="entry name" value="Chalcone_isomerase"/>
</dbReference>
<evidence type="ECO:0000256" key="2">
    <source>
        <dbReference type="RuleBase" id="RU361158"/>
    </source>
</evidence>
<dbReference type="Gene3D" id="3.50.70.10">
    <property type="match status" value="1"/>
</dbReference>
<dbReference type="GO" id="GO:0006631">
    <property type="term" value="P:fatty acid metabolic process"/>
    <property type="evidence" value="ECO:0007669"/>
    <property type="project" value="TreeGrafter"/>
</dbReference>
<dbReference type="Gene3D" id="1.10.890.20">
    <property type="match status" value="1"/>
</dbReference>
<dbReference type="GO" id="GO:0009570">
    <property type="term" value="C:chloroplast stroma"/>
    <property type="evidence" value="ECO:0007669"/>
    <property type="project" value="TreeGrafter"/>
</dbReference>
<dbReference type="EMBL" id="CM026421">
    <property type="protein sequence ID" value="KAG0593415.1"/>
    <property type="molecule type" value="Genomic_DNA"/>
</dbReference>
<dbReference type="GO" id="GO:0005504">
    <property type="term" value="F:fatty acid binding"/>
    <property type="evidence" value="ECO:0007669"/>
    <property type="project" value="TreeGrafter"/>
</dbReference>
<dbReference type="PANTHER" id="PTHR47698:SF2">
    <property type="entry name" value="FATTY-ACID-BINDING PROTEIN 3, CHLOROPLASTIC"/>
    <property type="match status" value="1"/>
</dbReference>
<name>A0A8T0JD74_CERPU</name>
<dbReference type="Proteomes" id="UP000822688">
    <property type="component" value="Chromosome 1"/>
</dbReference>
<comment type="caution">
    <text evidence="4">The sequence shown here is derived from an EMBL/GenBank/DDBJ whole genome shotgun (WGS) entry which is preliminary data.</text>
</comment>
<evidence type="ECO:0000313" key="4">
    <source>
        <dbReference type="EMBL" id="KAG0593415.1"/>
    </source>
</evidence>
<keyword evidence="5" id="KW-1185">Reference proteome</keyword>
<proteinExistence type="inferred from homology"/>
<dbReference type="Pfam" id="PF02431">
    <property type="entry name" value="Chalcone"/>
    <property type="match status" value="1"/>
</dbReference>
<evidence type="ECO:0000313" key="5">
    <source>
        <dbReference type="Proteomes" id="UP000822688"/>
    </source>
</evidence>
<evidence type="ECO:0000256" key="1">
    <source>
        <dbReference type="ARBA" id="ARBA00007166"/>
    </source>
</evidence>
<dbReference type="SUPFAM" id="SSF54626">
    <property type="entry name" value="Chalcone isomerase"/>
    <property type="match status" value="1"/>
</dbReference>